<keyword evidence="2" id="KW-1185">Reference proteome</keyword>
<evidence type="ECO:0000313" key="2">
    <source>
        <dbReference type="Proteomes" id="UP001597497"/>
    </source>
</evidence>
<gene>
    <name evidence="1" type="ORF">ACFSUC_07230</name>
</gene>
<protein>
    <submittedName>
        <fullName evidence="1">Uncharacterized protein</fullName>
    </submittedName>
</protein>
<dbReference type="RefSeq" id="WP_379928856.1">
    <property type="nucleotide sequence ID" value="NZ_JBHUMM010000010.1"/>
</dbReference>
<proteinExistence type="predicted"/>
<reference evidence="2" key="1">
    <citation type="journal article" date="2019" name="Int. J. Syst. Evol. Microbiol.">
        <title>The Global Catalogue of Microorganisms (GCM) 10K type strain sequencing project: providing services to taxonomists for standard genome sequencing and annotation.</title>
        <authorList>
            <consortium name="The Broad Institute Genomics Platform"/>
            <consortium name="The Broad Institute Genome Sequencing Center for Infectious Disease"/>
            <person name="Wu L."/>
            <person name="Ma J."/>
        </authorList>
    </citation>
    <scope>NUCLEOTIDE SEQUENCE [LARGE SCALE GENOMIC DNA]</scope>
    <source>
        <strain evidence="2">KCTC 33676</strain>
    </source>
</reference>
<comment type="caution">
    <text evidence="1">The sequence shown here is derived from an EMBL/GenBank/DDBJ whole genome shotgun (WGS) entry which is preliminary data.</text>
</comment>
<organism evidence="1 2">
    <name type="scientific">Marinicrinis sediminis</name>
    <dbReference type="NCBI Taxonomy" id="1652465"/>
    <lineage>
        <taxon>Bacteria</taxon>
        <taxon>Bacillati</taxon>
        <taxon>Bacillota</taxon>
        <taxon>Bacilli</taxon>
        <taxon>Bacillales</taxon>
        <taxon>Paenibacillaceae</taxon>
    </lineage>
</organism>
<accession>A0ABW5RBD6</accession>
<name>A0ABW5RBD6_9BACL</name>
<evidence type="ECO:0000313" key="1">
    <source>
        <dbReference type="EMBL" id="MFD2671397.1"/>
    </source>
</evidence>
<sequence length="40" mass="4674">MNIRTRQALQAVTSWIRWNKMGRADGRDGDHFLIGWCSIL</sequence>
<dbReference type="Proteomes" id="UP001597497">
    <property type="component" value="Unassembled WGS sequence"/>
</dbReference>
<dbReference type="EMBL" id="JBHUMM010000010">
    <property type="protein sequence ID" value="MFD2671397.1"/>
    <property type="molecule type" value="Genomic_DNA"/>
</dbReference>